<dbReference type="InterPro" id="IPR016130">
    <property type="entry name" value="Tyr_Pase_AS"/>
</dbReference>
<evidence type="ECO:0000256" key="3">
    <source>
        <dbReference type="ARBA" id="ARBA00022801"/>
    </source>
</evidence>
<dbReference type="PROSITE" id="PS50056">
    <property type="entry name" value="TYR_PHOSPHATASE_2"/>
    <property type="match status" value="2"/>
</dbReference>
<dbReference type="Gene3D" id="3.90.190.10">
    <property type="entry name" value="Protein tyrosine phosphatase superfamily"/>
    <property type="match status" value="2"/>
</dbReference>
<keyword evidence="6" id="KW-0472">Membrane</keyword>
<name>A0A8W8NVZ5_MAGGI</name>
<dbReference type="Proteomes" id="UP000005408">
    <property type="component" value="Unassembled WGS sequence"/>
</dbReference>
<dbReference type="PANTHER" id="PTHR19134">
    <property type="entry name" value="RECEPTOR-TYPE TYROSINE-PROTEIN PHOSPHATASE"/>
    <property type="match status" value="1"/>
</dbReference>
<evidence type="ECO:0000256" key="2">
    <source>
        <dbReference type="ARBA" id="ARBA00013064"/>
    </source>
</evidence>
<dbReference type="SUPFAM" id="SSF52799">
    <property type="entry name" value="(Phosphotyrosine protein) phosphatases II"/>
    <property type="match status" value="2"/>
</dbReference>
<dbReference type="Pfam" id="PF20231">
    <property type="entry name" value="DUF6589"/>
    <property type="match status" value="1"/>
</dbReference>
<evidence type="ECO:0000313" key="10">
    <source>
        <dbReference type="Proteomes" id="UP000005408"/>
    </source>
</evidence>
<dbReference type="SMART" id="SM00194">
    <property type="entry name" value="PTPc"/>
    <property type="match status" value="2"/>
</dbReference>
<keyword evidence="6" id="KW-0812">Transmembrane</keyword>
<evidence type="ECO:0000256" key="5">
    <source>
        <dbReference type="ARBA" id="ARBA00051722"/>
    </source>
</evidence>
<dbReference type="EnsemblMetazoa" id="G7632.1">
    <property type="protein sequence ID" value="G7632.1:cds"/>
    <property type="gene ID" value="G7632"/>
</dbReference>
<dbReference type="Gene3D" id="2.170.300.10">
    <property type="entry name" value="Tie2 ligand-binding domain superfamily"/>
    <property type="match status" value="1"/>
</dbReference>
<dbReference type="InterPro" id="IPR000242">
    <property type="entry name" value="PTP_cat"/>
</dbReference>
<dbReference type="SUPFAM" id="SSF57184">
    <property type="entry name" value="Growth factor receptor domain"/>
    <property type="match status" value="1"/>
</dbReference>
<feature type="transmembrane region" description="Helical" evidence="6">
    <location>
        <begin position="280"/>
        <end position="304"/>
    </location>
</feature>
<dbReference type="PRINTS" id="PR00700">
    <property type="entry name" value="PRTYPHPHTASE"/>
</dbReference>
<comment type="catalytic activity">
    <reaction evidence="5">
        <text>O-phospho-L-tyrosyl-[protein] + H2O = L-tyrosyl-[protein] + phosphate</text>
        <dbReference type="Rhea" id="RHEA:10684"/>
        <dbReference type="Rhea" id="RHEA-COMP:10136"/>
        <dbReference type="Rhea" id="RHEA-COMP:20101"/>
        <dbReference type="ChEBI" id="CHEBI:15377"/>
        <dbReference type="ChEBI" id="CHEBI:43474"/>
        <dbReference type="ChEBI" id="CHEBI:46858"/>
        <dbReference type="ChEBI" id="CHEBI:61978"/>
        <dbReference type="EC" id="3.1.3.48"/>
    </reaction>
</comment>
<dbReference type="Pfam" id="PF00102">
    <property type="entry name" value="Y_phosphatase"/>
    <property type="match status" value="2"/>
</dbReference>
<keyword evidence="6" id="KW-1133">Transmembrane helix</keyword>
<reference evidence="9" key="1">
    <citation type="submission" date="2022-08" db="UniProtKB">
        <authorList>
            <consortium name="EnsemblMetazoa"/>
        </authorList>
    </citation>
    <scope>IDENTIFICATION</scope>
    <source>
        <strain evidence="9">05x7-T-G4-1.051#20</strain>
    </source>
</reference>
<dbReference type="PANTHER" id="PTHR19134:SF562">
    <property type="entry name" value="PROTEIN-TYROSINE-PHOSPHATASE"/>
    <property type="match status" value="1"/>
</dbReference>
<dbReference type="AlphaFoldDB" id="A0A8W8NVZ5"/>
<dbReference type="SMART" id="SM00404">
    <property type="entry name" value="PTPc_motif"/>
    <property type="match status" value="2"/>
</dbReference>
<dbReference type="FunFam" id="3.90.190.10:FF:000102">
    <property type="entry name" value="Receptor-type tyrosine-protein phosphatase"/>
    <property type="match status" value="1"/>
</dbReference>
<evidence type="ECO:0000256" key="1">
    <source>
        <dbReference type="ARBA" id="ARBA00009580"/>
    </source>
</evidence>
<keyword evidence="10" id="KW-1185">Reference proteome</keyword>
<protein>
    <recommendedName>
        <fullName evidence="2">protein-tyrosine-phosphatase</fullName>
        <ecNumber evidence="2">3.1.3.48</ecNumber>
    </recommendedName>
</protein>
<dbReference type="InterPro" id="IPR000387">
    <property type="entry name" value="Tyr_Pase_dom"/>
</dbReference>
<proteinExistence type="inferred from homology"/>
<evidence type="ECO:0000313" key="9">
    <source>
        <dbReference type="EnsemblMetazoa" id="G7632.1:cds"/>
    </source>
</evidence>
<feature type="domain" description="Tyrosine specific protein phosphatases" evidence="8">
    <location>
        <begin position="546"/>
        <end position="621"/>
    </location>
</feature>
<dbReference type="InterPro" id="IPR046496">
    <property type="entry name" value="DUF6589"/>
</dbReference>
<organism evidence="9 10">
    <name type="scientific">Magallana gigas</name>
    <name type="common">Pacific oyster</name>
    <name type="synonym">Crassostrea gigas</name>
    <dbReference type="NCBI Taxonomy" id="29159"/>
    <lineage>
        <taxon>Eukaryota</taxon>
        <taxon>Metazoa</taxon>
        <taxon>Spiralia</taxon>
        <taxon>Lophotrochozoa</taxon>
        <taxon>Mollusca</taxon>
        <taxon>Bivalvia</taxon>
        <taxon>Autobranchia</taxon>
        <taxon>Pteriomorphia</taxon>
        <taxon>Ostreida</taxon>
        <taxon>Ostreoidea</taxon>
        <taxon>Ostreidae</taxon>
        <taxon>Magallana</taxon>
    </lineage>
</organism>
<dbReference type="PROSITE" id="PS00383">
    <property type="entry name" value="TYR_PHOSPHATASE_1"/>
    <property type="match status" value="1"/>
</dbReference>
<keyword evidence="3" id="KW-0378">Hydrolase</keyword>
<dbReference type="InterPro" id="IPR003595">
    <property type="entry name" value="Tyr_Pase_cat"/>
</dbReference>
<feature type="domain" description="Tyrosine-protein phosphatase" evidence="7">
    <location>
        <begin position="662"/>
        <end position="921"/>
    </location>
</feature>
<accession>A0A8W8NVZ5</accession>
<dbReference type="InterPro" id="IPR050348">
    <property type="entry name" value="Protein-Tyr_Phosphatase"/>
</dbReference>
<dbReference type="InterPro" id="IPR029021">
    <property type="entry name" value="Prot-tyrosine_phosphatase-like"/>
</dbReference>
<dbReference type="InterPro" id="IPR009030">
    <property type="entry name" value="Growth_fac_rcpt_cys_sf"/>
</dbReference>
<feature type="domain" description="Tyrosine-protein phosphatase" evidence="7">
    <location>
        <begin position="373"/>
        <end position="630"/>
    </location>
</feature>
<dbReference type="GO" id="GO:0004725">
    <property type="term" value="F:protein tyrosine phosphatase activity"/>
    <property type="evidence" value="ECO:0007669"/>
    <property type="project" value="UniProtKB-EC"/>
</dbReference>
<evidence type="ECO:0000259" key="7">
    <source>
        <dbReference type="PROSITE" id="PS50055"/>
    </source>
</evidence>
<evidence type="ECO:0000256" key="6">
    <source>
        <dbReference type="SAM" id="Phobius"/>
    </source>
</evidence>
<dbReference type="CDD" id="cd00047">
    <property type="entry name" value="PTPc"/>
    <property type="match status" value="1"/>
</dbReference>
<feature type="domain" description="Tyrosine specific protein phosphatases" evidence="8">
    <location>
        <begin position="837"/>
        <end position="912"/>
    </location>
</feature>
<evidence type="ECO:0000256" key="4">
    <source>
        <dbReference type="ARBA" id="ARBA00022912"/>
    </source>
</evidence>
<dbReference type="PROSITE" id="PS50055">
    <property type="entry name" value="TYR_PHOSPHATASE_PTP"/>
    <property type="match status" value="2"/>
</dbReference>
<evidence type="ECO:0000259" key="8">
    <source>
        <dbReference type="PROSITE" id="PS50056"/>
    </source>
</evidence>
<sequence>MITILQRIHHLAVPHVDNETPERIVFGGDVLTNERPFSAQEAMQNVPSEFESLSGLIHRPEGLHREMNFLLSIYQLFYKDKSSSDVGTLYQLRNLINRRDVSGPDEVINKFRPHHQFIDDVTDGYIVGAFLDTMDMDDISSTPVDAPVFSMMNDQEKADWVLHAANKVVESLGFCDFGTIHHLRENLQALDQNDSQMEAMKNEDLYECPLCAKTYYKSACTTGTFGKDCMQNCSGNCLDNLPCNRTNGMCSKCLPGWMNDFCTERFISRELLDEDGGPSLVVTVGPVIGLVVVIVSSIVFIVILRRRHNGSKRNREVSLQEICELDDDEDIELKESETENVYYNQSQICHKDINILDIVATIQWLEKDSEKEFRKEFKSIPYGEQPDKLCTAGKLPENIPKNRFKTTFPYDHSRIILRYQDKSQDYINANFIKNTYKTPAYIASQGPKSNTIDDFWQMVWQEDVFVIAMVTSLLEGEKVKCVKYWPEITGSQTKANEMCILLESEKTYSSFLIHQLRLRNEKTKENRQVTHLQYTAWPDHGTPNPVELLVYYQYVTKAVEEKPEHKLLVHCSAGIGRTGTFIALDALYRHGIKEGSINIVEYVHTMREDRMNMIQNLDQYKFLYRVLYESFRVKSYLLTKENFVLEVESLMSSNKAVNFSRLRTQFNELESLKPVFHENEKSCGHENISLNMNSSVLPADKIRIILSSHVKGRRGTYYNAVPVSTFTMRNCIITAQYAVPGAAVDLIRLLVDQECSTLISTSPLSEVPSSNEWFCSPSGGRTIFQYEIQVDNSVRVTDNIIKSNIRITPPGANCWHDVTLYEMTSWNIKDDLPRNFQTLLDLTAVLQRNENVDAENKIAILSRDGASRCGELCAVYNAIQQLQQDQEVDMFTIVRQLQSRRPEMISHWEDYMFCCQTVLQFIKQTPEEVYMNYQKTEENVYANT</sequence>
<comment type="similarity">
    <text evidence="1">Belongs to the protein-tyrosine phosphatase family.</text>
</comment>
<keyword evidence="4" id="KW-0904">Protein phosphatase</keyword>
<dbReference type="EC" id="3.1.3.48" evidence="2"/>